<proteinExistence type="predicted"/>
<dbReference type="AlphaFoldDB" id="A0A067QCI2"/>
<dbReference type="EMBL" id="KL197714">
    <property type="protein sequence ID" value="KDQ60296.1"/>
    <property type="molecule type" value="Genomic_DNA"/>
</dbReference>
<dbReference type="HOGENOM" id="CLU_897325_0_0_1"/>
<dbReference type="InParanoid" id="A0A067QCI2"/>
<organism evidence="1 2">
    <name type="scientific">Jaapia argillacea MUCL 33604</name>
    <dbReference type="NCBI Taxonomy" id="933084"/>
    <lineage>
        <taxon>Eukaryota</taxon>
        <taxon>Fungi</taxon>
        <taxon>Dikarya</taxon>
        <taxon>Basidiomycota</taxon>
        <taxon>Agaricomycotina</taxon>
        <taxon>Agaricomycetes</taxon>
        <taxon>Agaricomycetidae</taxon>
        <taxon>Jaapiales</taxon>
        <taxon>Jaapiaceae</taxon>
        <taxon>Jaapia</taxon>
    </lineage>
</organism>
<dbReference type="Proteomes" id="UP000027265">
    <property type="component" value="Unassembled WGS sequence"/>
</dbReference>
<evidence type="ECO:0000313" key="1">
    <source>
        <dbReference type="EMBL" id="KDQ60296.1"/>
    </source>
</evidence>
<name>A0A067QCI2_9AGAM</name>
<accession>A0A067QCI2</accession>
<protein>
    <submittedName>
        <fullName evidence="1">Uncharacterized protein</fullName>
    </submittedName>
</protein>
<sequence length="310" mass="34298">MYCITPTPTHILAWNLTPTIPRPKQPRSPLSLFVGITTTEPPSHPHLRHLEVLGFWAGFRLVSFSCLYRCLYIGSSRRNMEECTLSFEGTHLSRPPRVVSPDLVFPTHRSTLHLPSPLALPRAHYLREMASPSPPSHHRQVSRRSTFVHLVHQPLFIGSHALQPIAGSHPLSAPFFSPDATSIHVTSLRSFTLDPTLVHWSLSVDLGFCIVPCLSLDVCFIYVRPLTPTLSALAIYGIPLFFGASVGHTCTHTHSLHLVSSPNSVLIASIHPVHLAYSVTCISLPVVVVLPHSVCRSPPTSKVVYSYHHC</sequence>
<gene>
    <name evidence="1" type="ORF">JAAARDRAFT_602452</name>
</gene>
<evidence type="ECO:0000313" key="2">
    <source>
        <dbReference type="Proteomes" id="UP000027265"/>
    </source>
</evidence>
<keyword evidence="2" id="KW-1185">Reference proteome</keyword>
<reference evidence="2" key="1">
    <citation type="journal article" date="2014" name="Proc. Natl. Acad. Sci. U.S.A.">
        <title>Extensive sampling of basidiomycete genomes demonstrates inadequacy of the white-rot/brown-rot paradigm for wood decay fungi.</title>
        <authorList>
            <person name="Riley R."/>
            <person name="Salamov A.A."/>
            <person name="Brown D.W."/>
            <person name="Nagy L.G."/>
            <person name="Floudas D."/>
            <person name="Held B.W."/>
            <person name="Levasseur A."/>
            <person name="Lombard V."/>
            <person name="Morin E."/>
            <person name="Otillar R."/>
            <person name="Lindquist E.A."/>
            <person name="Sun H."/>
            <person name="LaButti K.M."/>
            <person name="Schmutz J."/>
            <person name="Jabbour D."/>
            <person name="Luo H."/>
            <person name="Baker S.E."/>
            <person name="Pisabarro A.G."/>
            <person name="Walton J.D."/>
            <person name="Blanchette R.A."/>
            <person name="Henrissat B."/>
            <person name="Martin F."/>
            <person name="Cullen D."/>
            <person name="Hibbett D.S."/>
            <person name="Grigoriev I.V."/>
        </authorList>
    </citation>
    <scope>NUCLEOTIDE SEQUENCE [LARGE SCALE GENOMIC DNA]</scope>
    <source>
        <strain evidence="2">MUCL 33604</strain>
    </source>
</reference>